<name>A0AAV4XKG5_CAEEX</name>
<evidence type="ECO:0000313" key="1">
    <source>
        <dbReference type="EMBL" id="GIY94898.1"/>
    </source>
</evidence>
<evidence type="ECO:0000313" key="2">
    <source>
        <dbReference type="Proteomes" id="UP001054945"/>
    </source>
</evidence>
<accession>A0AAV4XKG5</accession>
<keyword evidence="2" id="KW-1185">Reference proteome</keyword>
<sequence>MRATTTVAEERLALCNSVLDRDLRLLQWDGTGSAYKPWFLNSPGMWSWRSLCLNEEIGRCSKGMEREGSSTTKLGFVETLEDEEAKKGGMELIVINTRLFHAT</sequence>
<gene>
    <name evidence="1" type="ORF">CEXT_576931</name>
</gene>
<organism evidence="1 2">
    <name type="scientific">Caerostris extrusa</name>
    <name type="common">Bark spider</name>
    <name type="synonym">Caerostris bankana</name>
    <dbReference type="NCBI Taxonomy" id="172846"/>
    <lineage>
        <taxon>Eukaryota</taxon>
        <taxon>Metazoa</taxon>
        <taxon>Ecdysozoa</taxon>
        <taxon>Arthropoda</taxon>
        <taxon>Chelicerata</taxon>
        <taxon>Arachnida</taxon>
        <taxon>Araneae</taxon>
        <taxon>Araneomorphae</taxon>
        <taxon>Entelegynae</taxon>
        <taxon>Araneoidea</taxon>
        <taxon>Araneidae</taxon>
        <taxon>Caerostris</taxon>
    </lineage>
</organism>
<protein>
    <submittedName>
        <fullName evidence="1">Uncharacterized protein</fullName>
    </submittedName>
</protein>
<reference evidence="1 2" key="1">
    <citation type="submission" date="2021-06" db="EMBL/GenBank/DDBJ databases">
        <title>Caerostris extrusa draft genome.</title>
        <authorList>
            <person name="Kono N."/>
            <person name="Arakawa K."/>
        </authorList>
    </citation>
    <scope>NUCLEOTIDE SEQUENCE [LARGE SCALE GENOMIC DNA]</scope>
</reference>
<dbReference type="EMBL" id="BPLR01000449">
    <property type="protein sequence ID" value="GIY94898.1"/>
    <property type="molecule type" value="Genomic_DNA"/>
</dbReference>
<comment type="caution">
    <text evidence="1">The sequence shown here is derived from an EMBL/GenBank/DDBJ whole genome shotgun (WGS) entry which is preliminary data.</text>
</comment>
<dbReference type="Proteomes" id="UP001054945">
    <property type="component" value="Unassembled WGS sequence"/>
</dbReference>
<dbReference type="AlphaFoldDB" id="A0AAV4XKG5"/>
<proteinExistence type="predicted"/>